<dbReference type="EMBL" id="BAAADQ010000001">
    <property type="protein sequence ID" value="GAA0532299.1"/>
    <property type="molecule type" value="Genomic_DNA"/>
</dbReference>
<dbReference type="AlphaFoldDB" id="A0AAV3SP12"/>
<keyword evidence="6" id="KW-1185">Reference proteome</keyword>
<protein>
    <submittedName>
        <fullName evidence="4">Class I SAM-dependent methyltransferase</fullName>
        <ecNumber evidence="4">2.1.-.-</ecNumber>
    </submittedName>
</protein>
<dbReference type="Gene3D" id="3.40.50.150">
    <property type="entry name" value="Vaccinia Virus protein VP39"/>
    <property type="match status" value="1"/>
</dbReference>
<dbReference type="Proteomes" id="UP001501425">
    <property type="component" value="Unassembled WGS sequence"/>
</dbReference>
<evidence type="ECO:0000313" key="3">
    <source>
        <dbReference type="EMBL" id="GAA0532299.1"/>
    </source>
</evidence>
<dbReference type="Proteomes" id="UP001567571">
    <property type="component" value="Unassembled WGS sequence"/>
</dbReference>
<dbReference type="GO" id="GO:0032259">
    <property type="term" value="P:methylation"/>
    <property type="evidence" value="ECO:0007669"/>
    <property type="project" value="UniProtKB-KW"/>
</dbReference>
<evidence type="ECO:0000256" key="1">
    <source>
        <dbReference type="ARBA" id="ARBA00022679"/>
    </source>
</evidence>
<evidence type="ECO:0000313" key="6">
    <source>
        <dbReference type="Proteomes" id="UP001567571"/>
    </source>
</evidence>
<keyword evidence="1 4" id="KW-0808">Transferase</keyword>
<dbReference type="EC" id="2.1.-.-" evidence="4"/>
<dbReference type="InterPro" id="IPR041698">
    <property type="entry name" value="Methyltransf_25"/>
</dbReference>
<dbReference type="RefSeq" id="WP_343776146.1">
    <property type="nucleotide sequence ID" value="NZ_BAAADQ010000001.1"/>
</dbReference>
<gene>
    <name evidence="4" type="ORF">ABNG02_01045</name>
    <name evidence="3" type="ORF">GCM10008994_03770</name>
</gene>
<dbReference type="PANTHER" id="PTHR43861">
    <property type="entry name" value="TRANS-ACONITATE 2-METHYLTRANSFERASE-RELATED"/>
    <property type="match status" value="1"/>
</dbReference>
<accession>A0AAV3SP12</accession>
<keyword evidence="4" id="KW-0489">Methyltransferase</keyword>
<sequence>MDPDTVRDAWTDRAGRYSPAYYSHYGPDETSALVREGLGTCVGPDASVLELGCGSGRHLKHLADHGFEDLTGIDIDAGAFDTMRETYPELAADGTFHCAPIEDRIESFDTGQFDAVYSVETLQHLHPDVEWVFAEIARVTDTVLVTAEIERPVQEPPDPDPDVNYVDDDTPLYYRDWSEIFTSLGLEEVGVVRGDRDTTRTFRVSD</sequence>
<name>A0AAV3SP12_9EURY</name>
<evidence type="ECO:0000313" key="4">
    <source>
        <dbReference type="EMBL" id="MEZ3165909.1"/>
    </source>
</evidence>
<dbReference type="GO" id="GO:0008168">
    <property type="term" value="F:methyltransferase activity"/>
    <property type="evidence" value="ECO:0007669"/>
    <property type="project" value="UniProtKB-KW"/>
</dbReference>
<dbReference type="CDD" id="cd02440">
    <property type="entry name" value="AdoMet_MTases"/>
    <property type="match status" value="1"/>
</dbReference>
<reference evidence="4 6" key="3">
    <citation type="submission" date="2024-06" db="EMBL/GenBank/DDBJ databases">
        <title>Halorubrum miltondacostae sp. nov., a potential PHA producer isolated from an inland solar saltern in Rio Maior, Portugal.</title>
        <authorList>
            <person name="Albuquerque L."/>
            <person name="Viver T."/>
            <person name="Barroso C."/>
            <person name="Claudino R."/>
            <person name="Galvan M."/>
            <person name="Simoes G."/>
            <person name="Lobo Da Cunha A."/>
            <person name="Egas C."/>
        </authorList>
    </citation>
    <scope>NUCLEOTIDE SEQUENCE [LARGE SCALE GENOMIC DNA]</scope>
    <source>
        <strain evidence="4 6">DSM 18646</strain>
    </source>
</reference>
<dbReference type="SUPFAM" id="SSF53335">
    <property type="entry name" value="S-adenosyl-L-methionine-dependent methyltransferases"/>
    <property type="match status" value="1"/>
</dbReference>
<evidence type="ECO:0000313" key="5">
    <source>
        <dbReference type="Proteomes" id="UP001501425"/>
    </source>
</evidence>
<dbReference type="EMBL" id="JBEDNW010000001">
    <property type="protein sequence ID" value="MEZ3165909.1"/>
    <property type="molecule type" value="Genomic_DNA"/>
</dbReference>
<dbReference type="InterPro" id="IPR029063">
    <property type="entry name" value="SAM-dependent_MTases_sf"/>
</dbReference>
<proteinExistence type="predicted"/>
<reference evidence="3" key="2">
    <citation type="submission" date="2023-12" db="EMBL/GenBank/DDBJ databases">
        <authorList>
            <person name="Sun Q."/>
            <person name="Inoue M."/>
        </authorList>
    </citation>
    <scope>NUCLEOTIDE SEQUENCE</scope>
    <source>
        <strain evidence="3">JCM 14265</strain>
    </source>
</reference>
<evidence type="ECO:0000259" key="2">
    <source>
        <dbReference type="Pfam" id="PF13649"/>
    </source>
</evidence>
<feature type="domain" description="Methyltransferase" evidence="2">
    <location>
        <begin position="48"/>
        <end position="140"/>
    </location>
</feature>
<reference evidence="3" key="1">
    <citation type="journal article" date="2014" name="Int. J. Syst. Evol. Microbiol.">
        <title>Complete genome sequence of Corynebacterium casei LMG S-19264T (=DSM 44701T), isolated from a smear-ripened cheese.</title>
        <authorList>
            <consortium name="US DOE Joint Genome Institute (JGI-PGF)"/>
            <person name="Walter F."/>
            <person name="Albersmeier A."/>
            <person name="Kalinowski J."/>
            <person name="Ruckert C."/>
        </authorList>
    </citation>
    <scope>NUCLEOTIDE SEQUENCE</scope>
    <source>
        <strain evidence="3">JCM 14265</strain>
    </source>
</reference>
<dbReference type="Pfam" id="PF13649">
    <property type="entry name" value="Methyltransf_25"/>
    <property type="match status" value="1"/>
</dbReference>
<organism evidence="3 5">
    <name type="scientific">Halorubrum ejinorense</name>
    <dbReference type="NCBI Taxonomy" id="425309"/>
    <lineage>
        <taxon>Archaea</taxon>
        <taxon>Methanobacteriati</taxon>
        <taxon>Methanobacteriota</taxon>
        <taxon>Stenosarchaea group</taxon>
        <taxon>Halobacteria</taxon>
        <taxon>Halobacteriales</taxon>
        <taxon>Haloferacaceae</taxon>
        <taxon>Halorubrum</taxon>
    </lineage>
</organism>
<comment type="caution">
    <text evidence="3">The sequence shown here is derived from an EMBL/GenBank/DDBJ whole genome shotgun (WGS) entry which is preliminary data.</text>
</comment>